<keyword evidence="3" id="KW-1185">Reference proteome</keyword>
<dbReference type="Ensembl" id="ENSSRHT00000069724.1">
    <property type="protein sequence ID" value="ENSSRHP00000067872.1"/>
    <property type="gene ID" value="ENSSRHG00000033731.1"/>
</dbReference>
<reference evidence="2" key="2">
    <citation type="submission" date="2025-09" db="UniProtKB">
        <authorList>
            <consortium name="Ensembl"/>
        </authorList>
    </citation>
    <scope>IDENTIFICATION</scope>
</reference>
<organism evidence="2 3">
    <name type="scientific">Sinocyclocheilus rhinocerous</name>
    <dbReference type="NCBI Taxonomy" id="307959"/>
    <lineage>
        <taxon>Eukaryota</taxon>
        <taxon>Metazoa</taxon>
        <taxon>Chordata</taxon>
        <taxon>Craniata</taxon>
        <taxon>Vertebrata</taxon>
        <taxon>Euteleostomi</taxon>
        <taxon>Actinopterygii</taxon>
        <taxon>Neopterygii</taxon>
        <taxon>Teleostei</taxon>
        <taxon>Ostariophysi</taxon>
        <taxon>Cypriniformes</taxon>
        <taxon>Cyprinidae</taxon>
        <taxon>Cyprininae</taxon>
        <taxon>Sinocyclocheilus</taxon>
    </lineage>
</organism>
<feature type="region of interest" description="Disordered" evidence="1">
    <location>
        <begin position="475"/>
        <end position="494"/>
    </location>
</feature>
<dbReference type="PANTHER" id="PTHR23186">
    <property type="entry name" value="RETINOIC ACID-INDUCED PROTEIN 2"/>
    <property type="match status" value="1"/>
</dbReference>
<feature type="compositionally biased region" description="Pro residues" evidence="1">
    <location>
        <begin position="8"/>
        <end position="20"/>
    </location>
</feature>
<feature type="compositionally biased region" description="Basic and acidic residues" evidence="1">
    <location>
        <begin position="483"/>
        <end position="494"/>
    </location>
</feature>
<proteinExistence type="predicted"/>
<reference evidence="2" key="1">
    <citation type="submission" date="2025-08" db="UniProtKB">
        <authorList>
            <consortium name="Ensembl"/>
        </authorList>
    </citation>
    <scope>IDENTIFICATION</scope>
</reference>
<dbReference type="AlphaFoldDB" id="A0A673KQ32"/>
<sequence>MCDVISSNPPPCSLSSPPKPAKQSVWETTPIISPETWNVSSPTITKRSLSPLLTIQATPVVTPAAESPNGVALKVATTVLQPICLGESPVVLPILAGPAAPQVGQSGATSYLMTSQGPVSLPLVLEQQVLQHLNHQLLQQMATCPALPLQNSILCQNPSLALGAPPVLDQKGTSPVLDTSLLTLLQNPNFAAILQDLFPGQGNSSPTCHPASSPQVDLASAFFPPLPLSHPYSSPLAPLVPPATLLVPYPVVIPLPMPLPIPVPIPVPVSTCKDSKVEVDVPKPACTSSKSTQTSPSDISPHLTFTSKEMAVVQQSLRSCSSPVVTDGEVLDLSIRAPHPSIHVDVPQGIQPFQQDSVLDLSIPSIRKTCIQTCSTYGGALALGVLRPVDSSLEFSRQHKWVVDSGHGSTVAGALHDSALTRSGNIEIVSTSQTAKVIVSVKDAMPAIFCSKLKGLSGVSTKNFSIKRDASQGGFAALPRVPGDQRGESSDPLKKISKNRGIKLKKVSSQEIHILPIKKQRLAAFLPRK</sequence>
<accession>A0A673KQ32</accession>
<protein>
    <submittedName>
        <fullName evidence="2">Retinoic acid-induced protein 2-like</fullName>
    </submittedName>
</protein>
<evidence type="ECO:0000256" key="1">
    <source>
        <dbReference type="SAM" id="MobiDB-lite"/>
    </source>
</evidence>
<dbReference type="GO" id="GO:0048513">
    <property type="term" value="P:animal organ development"/>
    <property type="evidence" value="ECO:0007669"/>
    <property type="project" value="TreeGrafter"/>
</dbReference>
<evidence type="ECO:0000313" key="2">
    <source>
        <dbReference type="Ensembl" id="ENSSRHP00000067872.1"/>
    </source>
</evidence>
<evidence type="ECO:0000313" key="3">
    <source>
        <dbReference type="Proteomes" id="UP000472270"/>
    </source>
</evidence>
<dbReference type="InterPro" id="IPR026092">
    <property type="entry name" value="RAI2/SOBP"/>
</dbReference>
<dbReference type="PANTHER" id="PTHR23186:SF3">
    <property type="entry name" value="RETINOIC ACID-INDUCED PROTEIN 2"/>
    <property type="match status" value="1"/>
</dbReference>
<dbReference type="GO" id="GO:0005634">
    <property type="term" value="C:nucleus"/>
    <property type="evidence" value="ECO:0007669"/>
    <property type="project" value="TreeGrafter"/>
</dbReference>
<name>A0A673KQ32_9TELE</name>
<dbReference type="Proteomes" id="UP000472270">
    <property type="component" value="Unassembled WGS sequence"/>
</dbReference>
<feature type="region of interest" description="Disordered" evidence="1">
    <location>
        <begin position="1"/>
        <end position="21"/>
    </location>
</feature>
<gene>
    <name evidence="2" type="primary">LOC107748089</name>
</gene>